<organism evidence="13 14">
    <name type="scientific">Spirochaeta africana (strain ATCC 700263 / DSM 8902 / Z-7692)</name>
    <dbReference type="NCBI Taxonomy" id="889378"/>
    <lineage>
        <taxon>Bacteria</taxon>
        <taxon>Pseudomonadati</taxon>
        <taxon>Spirochaetota</taxon>
        <taxon>Spirochaetia</taxon>
        <taxon>Spirochaetales</taxon>
        <taxon>Spirochaetaceae</taxon>
        <taxon>Spirochaeta</taxon>
    </lineage>
</organism>
<evidence type="ECO:0000256" key="9">
    <source>
        <dbReference type="PROSITE-ProRule" id="PRU01050"/>
    </source>
</evidence>
<dbReference type="InterPro" id="IPR006073">
    <property type="entry name" value="GTP-bd"/>
</dbReference>
<dbReference type="InterPro" id="IPR009019">
    <property type="entry name" value="KH_sf_prok-type"/>
</dbReference>
<accession>H9UGB8</accession>
<feature type="domain" description="Era-type G" evidence="12">
    <location>
        <begin position="18"/>
        <end position="244"/>
    </location>
</feature>
<comment type="function">
    <text evidence="8">An essential GTPase that binds both GDP and GTP, with rapid nucleotide exchange. Plays a role in 16S rRNA processing and 30S ribosomal subunit biogenesis and possibly also in cell cycle regulation and energy metabolism.</text>
</comment>
<dbReference type="RefSeq" id="WP_014454558.1">
    <property type="nucleotide sequence ID" value="NC_017098.1"/>
</dbReference>
<feature type="region of interest" description="G5" evidence="9">
    <location>
        <begin position="223"/>
        <end position="225"/>
    </location>
</feature>
<dbReference type="Pfam" id="PF07650">
    <property type="entry name" value="KH_2"/>
    <property type="match status" value="1"/>
</dbReference>
<dbReference type="CDD" id="cd04163">
    <property type="entry name" value="Era"/>
    <property type="match status" value="1"/>
</dbReference>
<dbReference type="NCBIfam" id="TIGR00231">
    <property type="entry name" value="small_GTP"/>
    <property type="match status" value="1"/>
</dbReference>
<evidence type="ECO:0000256" key="8">
    <source>
        <dbReference type="HAMAP-Rule" id="MF_00367"/>
    </source>
</evidence>
<evidence type="ECO:0000256" key="2">
    <source>
        <dbReference type="ARBA" id="ARBA00020484"/>
    </source>
</evidence>
<keyword evidence="5 8" id="KW-0547">Nucleotide-binding</keyword>
<dbReference type="CDD" id="cd22534">
    <property type="entry name" value="KH-II_Era"/>
    <property type="match status" value="1"/>
</dbReference>
<keyword evidence="6 8" id="KW-0694">RNA-binding</keyword>
<keyword evidence="14" id="KW-1185">Reference proteome</keyword>
<protein>
    <recommendedName>
        <fullName evidence="2 8">GTPase Era</fullName>
    </recommendedName>
</protein>
<feature type="domain" description="KH type-2" evidence="11">
    <location>
        <begin position="267"/>
        <end position="353"/>
    </location>
</feature>
<feature type="compositionally biased region" description="Basic and acidic residues" evidence="10">
    <location>
        <begin position="174"/>
        <end position="183"/>
    </location>
</feature>
<feature type="region of interest" description="G4" evidence="9">
    <location>
        <begin position="135"/>
        <end position="138"/>
    </location>
</feature>
<dbReference type="GO" id="GO:0005886">
    <property type="term" value="C:plasma membrane"/>
    <property type="evidence" value="ECO:0007669"/>
    <property type="project" value="UniProtKB-SubCell"/>
</dbReference>
<dbReference type="PATRIC" id="fig|889378.3.peg.466"/>
<keyword evidence="8" id="KW-0690">Ribosome biogenesis</keyword>
<evidence type="ECO:0000313" key="14">
    <source>
        <dbReference type="Proteomes" id="UP000007383"/>
    </source>
</evidence>
<gene>
    <name evidence="8" type="primary">era</name>
    <name evidence="13" type="ordered locus">Spiaf_0458</name>
</gene>
<dbReference type="AlphaFoldDB" id="H9UGB8"/>
<dbReference type="OrthoDB" id="9805918at2"/>
<evidence type="ECO:0000256" key="7">
    <source>
        <dbReference type="ARBA" id="ARBA00023134"/>
    </source>
</evidence>
<dbReference type="PANTHER" id="PTHR42698">
    <property type="entry name" value="GTPASE ERA"/>
    <property type="match status" value="1"/>
</dbReference>
<evidence type="ECO:0000259" key="12">
    <source>
        <dbReference type="PROSITE" id="PS51713"/>
    </source>
</evidence>
<dbReference type="eggNOG" id="COG1159">
    <property type="taxonomic scope" value="Bacteria"/>
</dbReference>
<dbReference type="GO" id="GO:0043024">
    <property type="term" value="F:ribosomal small subunit binding"/>
    <property type="evidence" value="ECO:0007669"/>
    <property type="project" value="TreeGrafter"/>
</dbReference>
<proteinExistence type="inferred from homology"/>
<evidence type="ECO:0000256" key="5">
    <source>
        <dbReference type="ARBA" id="ARBA00022741"/>
    </source>
</evidence>
<dbReference type="PROSITE" id="PS51713">
    <property type="entry name" value="G_ERA"/>
    <property type="match status" value="1"/>
</dbReference>
<feature type="region of interest" description="Disordered" evidence="10">
    <location>
        <begin position="143"/>
        <end position="220"/>
    </location>
</feature>
<feature type="region of interest" description="G3" evidence="9">
    <location>
        <begin position="73"/>
        <end position="76"/>
    </location>
</feature>
<dbReference type="InterPro" id="IPR005662">
    <property type="entry name" value="GTPase_Era-like"/>
</dbReference>
<dbReference type="InterPro" id="IPR027417">
    <property type="entry name" value="P-loop_NTPase"/>
</dbReference>
<keyword evidence="8" id="KW-0963">Cytoplasm</keyword>
<feature type="binding site" evidence="8">
    <location>
        <begin position="135"/>
        <end position="138"/>
    </location>
    <ligand>
        <name>GTP</name>
        <dbReference type="ChEBI" id="CHEBI:37565"/>
    </ligand>
</feature>
<evidence type="ECO:0000259" key="11">
    <source>
        <dbReference type="PROSITE" id="PS50823"/>
    </source>
</evidence>
<dbReference type="GO" id="GO:0003924">
    <property type="term" value="F:GTPase activity"/>
    <property type="evidence" value="ECO:0007669"/>
    <property type="project" value="UniProtKB-UniRule"/>
</dbReference>
<dbReference type="STRING" id="889378.Spiaf_0458"/>
<dbReference type="GO" id="GO:0070181">
    <property type="term" value="F:small ribosomal subunit rRNA binding"/>
    <property type="evidence" value="ECO:0007669"/>
    <property type="project" value="UniProtKB-UniRule"/>
</dbReference>
<dbReference type="SUPFAM" id="SSF54814">
    <property type="entry name" value="Prokaryotic type KH domain (KH-domain type II)"/>
    <property type="match status" value="1"/>
</dbReference>
<dbReference type="GO" id="GO:0005829">
    <property type="term" value="C:cytosol"/>
    <property type="evidence" value="ECO:0007669"/>
    <property type="project" value="TreeGrafter"/>
</dbReference>
<dbReference type="GO" id="GO:0005525">
    <property type="term" value="F:GTP binding"/>
    <property type="evidence" value="ECO:0007669"/>
    <property type="project" value="UniProtKB-UniRule"/>
</dbReference>
<dbReference type="InterPro" id="IPR004044">
    <property type="entry name" value="KH_dom_type_2"/>
</dbReference>
<dbReference type="SUPFAM" id="SSF52540">
    <property type="entry name" value="P-loop containing nucleoside triphosphate hydrolases"/>
    <property type="match status" value="1"/>
</dbReference>
<feature type="region of interest" description="G2" evidence="9">
    <location>
        <begin position="52"/>
        <end position="56"/>
    </location>
</feature>
<feature type="binding site" evidence="8">
    <location>
        <begin position="26"/>
        <end position="33"/>
    </location>
    <ligand>
        <name>GTP</name>
        <dbReference type="ChEBI" id="CHEBI:37565"/>
    </ligand>
</feature>
<dbReference type="InterPro" id="IPR015946">
    <property type="entry name" value="KH_dom-like_a/b"/>
</dbReference>
<name>H9UGB8_SPIAZ</name>
<dbReference type="GO" id="GO:0000028">
    <property type="term" value="P:ribosomal small subunit assembly"/>
    <property type="evidence" value="ECO:0007669"/>
    <property type="project" value="TreeGrafter"/>
</dbReference>
<reference evidence="14" key="1">
    <citation type="journal article" date="2013" name="Stand. Genomic Sci.">
        <title>Complete genome sequence of the halophilic bacterium Spirochaeta africana type strain (Z-7692(T)) from the alkaline Lake Magadi in the East African Rift.</title>
        <authorList>
            <person name="Liolos K."/>
            <person name="Abt B."/>
            <person name="Scheuner C."/>
            <person name="Teshima H."/>
            <person name="Held B."/>
            <person name="Lapidus A."/>
            <person name="Nolan M."/>
            <person name="Lucas S."/>
            <person name="Deshpande S."/>
            <person name="Cheng J.F."/>
            <person name="Tapia R."/>
            <person name="Goodwin L.A."/>
            <person name="Pitluck S."/>
            <person name="Pagani I."/>
            <person name="Ivanova N."/>
            <person name="Mavromatis K."/>
            <person name="Mikhailova N."/>
            <person name="Huntemann M."/>
            <person name="Pati A."/>
            <person name="Chen A."/>
            <person name="Palaniappan K."/>
            <person name="Land M."/>
            <person name="Rohde M."/>
            <person name="Tindall B.J."/>
            <person name="Detter J.C."/>
            <person name="Goker M."/>
            <person name="Bristow J."/>
            <person name="Eisen J.A."/>
            <person name="Markowitz V."/>
            <person name="Hugenholtz P."/>
            <person name="Woyke T."/>
            <person name="Klenk H.P."/>
            <person name="Kyrpides N.C."/>
        </authorList>
    </citation>
    <scope>NUCLEOTIDE SEQUENCE</scope>
    <source>
        <strain evidence="14">ATCC 700263 / DSM 8902 / Z-7692</strain>
    </source>
</reference>
<evidence type="ECO:0000256" key="1">
    <source>
        <dbReference type="ARBA" id="ARBA00007921"/>
    </source>
</evidence>
<dbReference type="KEGG" id="sfc:Spiaf_0458"/>
<keyword evidence="3 8" id="KW-1003">Cell membrane</keyword>
<feature type="binding site" evidence="8">
    <location>
        <begin position="73"/>
        <end position="77"/>
    </location>
    <ligand>
        <name>GTP</name>
        <dbReference type="ChEBI" id="CHEBI:37565"/>
    </ligand>
</feature>
<sequence>MATEQQTPAGENSPRAVKSGVIGIIGRPSAGKSSLVNRICGYKVSIVSPYPQTTRTRIRGIYTEPRGQLLFLDTPGYHLSEKKLNQGYQEVVTESLPECDALLYIRDVTRPAGDEEAAILALVQNSGLPWVAALNKVDALTEAGDSTRPQADPAAASDGGKHAGRGRQSGGGRPRRDSPEVHAAKMAAARAAAAAAAAAPTPDPAELGWTTPGDHPPAAAVSISAETGAGVPALLEALFSVAPEGEPMYPAEYYTDQDPQFRIAEVIREQAIKRTSQEVPHAIYVDIADAEYDAASETLSVRAFLIVERESQKGIVVGKGGEKIKAIRTGALRQLKELFSYRIKLDLRVKVQPKWRQRAGTIRKITRGWEQ</sequence>
<comment type="subunit">
    <text evidence="8">Monomer.</text>
</comment>
<dbReference type="Gene3D" id="3.40.50.300">
    <property type="entry name" value="P-loop containing nucleotide triphosphate hydrolases"/>
    <property type="match status" value="1"/>
</dbReference>
<evidence type="ECO:0000256" key="10">
    <source>
        <dbReference type="SAM" id="MobiDB-lite"/>
    </source>
</evidence>
<comment type="similarity">
    <text evidence="1 8 9">Belongs to the TRAFAC class TrmE-Era-EngA-EngB-Septin-like GTPase superfamily. Era GTPase family.</text>
</comment>
<dbReference type="Gene3D" id="3.30.300.20">
    <property type="match status" value="1"/>
</dbReference>
<evidence type="ECO:0000313" key="13">
    <source>
        <dbReference type="EMBL" id="AFG36561.1"/>
    </source>
</evidence>
<feature type="compositionally biased region" description="Low complexity" evidence="10">
    <location>
        <begin position="184"/>
        <end position="199"/>
    </location>
</feature>
<feature type="region of interest" description="G1" evidence="9">
    <location>
        <begin position="26"/>
        <end position="33"/>
    </location>
</feature>
<keyword evidence="8" id="KW-0472">Membrane</keyword>
<keyword evidence="8" id="KW-0699">rRNA-binding</keyword>
<evidence type="ECO:0000256" key="6">
    <source>
        <dbReference type="ARBA" id="ARBA00022884"/>
    </source>
</evidence>
<dbReference type="HOGENOM" id="CLU_038009_1_0_12"/>
<dbReference type="HAMAP" id="MF_00367">
    <property type="entry name" value="GTPase_Era"/>
    <property type="match status" value="1"/>
</dbReference>
<keyword evidence="7 8" id="KW-0342">GTP-binding</keyword>
<dbReference type="PANTHER" id="PTHR42698:SF1">
    <property type="entry name" value="GTPASE ERA, MITOCHONDRIAL"/>
    <property type="match status" value="1"/>
</dbReference>
<evidence type="ECO:0000256" key="4">
    <source>
        <dbReference type="ARBA" id="ARBA00022519"/>
    </source>
</evidence>
<dbReference type="InterPro" id="IPR005225">
    <property type="entry name" value="Small_GTP-bd"/>
</dbReference>
<dbReference type="EMBL" id="CP003282">
    <property type="protein sequence ID" value="AFG36561.1"/>
    <property type="molecule type" value="Genomic_DNA"/>
</dbReference>
<dbReference type="Pfam" id="PF01926">
    <property type="entry name" value="MMR_HSR1"/>
    <property type="match status" value="1"/>
</dbReference>
<evidence type="ECO:0000256" key="3">
    <source>
        <dbReference type="ARBA" id="ARBA00022475"/>
    </source>
</evidence>
<dbReference type="Proteomes" id="UP000007383">
    <property type="component" value="Chromosome"/>
</dbReference>
<comment type="subcellular location">
    <subcellularLocation>
        <location evidence="8">Cytoplasm</location>
    </subcellularLocation>
    <subcellularLocation>
        <location evidence="8">Cell inner membrane</location>
        <topology evidence="8">Peripheral membrane protein</topology>
    </subcellularLocation>
</comment>
<keyword evidence="4 8" id="KW-0997">Cell inner membrane</keyword>
<dbReference type="PROSITE" id="PS50823">
    <property type="entry name" value="KH_TYPE_2"/>
    <property type="match status" value="1"/>
</dbReference>
<dbReference type="InterPro" id="IPR030388">
    <property type="entry name" value="G_ERA_dom"/>
</dbReference>